<name>A0AAE0XIM9_9PEZI</name>
<protein>
    <submittedName>
        <fullName evidence="2">Uncharacterized protein</fullName>
    </submittedName>
</protein>
<evidence type="ECO:0000313" key="2">
    <source>
        <dbReference type="EMBL" id="KAK3694169.1"/>
    </source>
</evidence>
<evidence type="ECO:0000313" key="3">
    <source>
        <dbReference type="Proteomes" id="UP001270362"/>
    </source>
</evidence>
<dbReference type="EMBL" id="JAULSO010000001">
    <property type="protein sequence ID" value="KAK3694169.1"/>
    <property type="molecule type" value="Genomic_DNA"/>
</dbReference>
<dbReference type="PANTHER" id="PTHR34213">
    <property type="entry name" value="NUCLEAR TRANSPORT FACTOR 2 (NTF2) FAMILY PROTEIN"/>
    <property type="match status" value="1"/>
</dbReference>
<dbReference type="PANTHER" id="PTHR34213:SF2">
    <property type="entry name" value="NUCLEAR TRANSPORT FACTOR 2 (NTF2) FAMILY PROTEIN"/>
    <property type="match status" value="1"/>
</dbReference>
<dbReference type="Proteomes" id="UP001270362">
    <property type="component" value="Unassembled WGS sequence"/>
</dbReference>
<feature type="region of interest" description="Disordered" evidence="1">
    <location>
        <begin position="1"/>
        <end position="32"/>
    </location>
</feature>
<keyword evidence="3" id="KW-1185">Reference proteome</keyword>
<reference evidence="2" key="2">
    <citation type="submission" date="2023-06" db="EMBL/GenBank/DDBJ databases">
        <authorList>
            <consortium name="Lawrence Berkeley National Laboratory"/>
            <person name="Haridas S."/>
            <person name="Hensen N."/>
            <person name="Bonometti L."/>
            <person name="Westerberg I."/>
            <person name="Brannstrom I.O."/>
            <person name="Guillou S."/>
            <person name="Cros-Aarteil S."/>
            <person name="Calhoun S."/>
            <person name="Kuo A."/>
            <person name="Mondo S."/>
            <person name="Pangilinan J."/>
            <person name="Riley R."/>
            <person name="Labutti K."/>
            <person name="Andreopoulos B."/>
            <person name="Lipzen A."/>
            <person name="Chen C."/>
            <person name="Yanf M."/>
            <person name="Daum C."/>
            <person name="Ng V."/>
            <person name="Clum A."/>
            <person name="Steindorff A."/>
            <person name="Ohm R."/>
            <person name="Martin F."/>
            <person name="Silar P."/>
            <person name="Natvig D."/>
            <person name="Lalanne C."/>
            <person name="Gautier V."/>
            <person name="Ament-Velasquez S.L."/>
            <person name="Kruys A."/>
            <person name="Hutchinson M.I."/>
            <person name="Powell A.J."/>
            <person name="Barry K."/>
            <person name="Miller A.N."/>
            <person name="Grigoriev I.V."/>
            <person name="Debuchy R."/>
            <person name="Gladieux P."/>
            <person name="Thoren M.H."/>
            <person name="Johannesson H."/>
        </authorList>
    </citation>
    <scope>NUCLEOTIDE SEQUENCE</scope>
    <source>
        <strain evidence="2">CBS 314.62</strain>
    </source>
</reference>
<evidence type="ECO:0000256" key="1">
    <source>
        <dbReference type="SAM" id="MobiDB-lite"/>
    </source>
</evidence>
<proteinExistence type="predicted"/>
<reference evidence="2" key="1">
    <citation type="journal article" date="2023" name="Mol. Phylogenet. Evol.">
        <title>Genome-scale phylogeny and comparative genomics of the fungal order Sordariales.</title>
        <authorList>
            <person name="Hensen N."/>
            <person name="Bonometti L."/>
            <person name="Westerberg I."/>
            <person name="Brannstrom I.O."/>
            <person name="Guillou S."/>
            <person name="Cros-Aarteil S."/>
            <person name="Calhoun S."/>
            <person name="Haridas S."/>
            <person name="Kuo A."/>
            <person name="Mondo S."/>
            <person name="Pangilinan J."/>
            <person name="Riley R."/>
            <person name="LaButti K."/>
            <person name="Andreopoulos B."/>
            <person name="Lipzen A."/>
            <person name="Chen C."/>
            <person name="Yan M."/>
            <person name="Daum C."/>
            <person name="Ng V."/>
            <person name="Clum A."/>
            <person name="Steindorff A."/>
            <person name="Ohm R.A."/>
            <person name="Martin F."/>
            <person name="Silar P."/>
            <person name="Natvig D.O."/>
            <person name="Lalanne C."/>
            <person name="Gautier V."/>
            <person name="Ament-Velasquez S.L."/>
            <person name="Kruys A."/>
            <person name="Hutchinson M.I."/>
            <person name="Powell A.J."/>
            <person name="Barry K."/>
            <person name="Miller A.N."/>
            <person name="Grigoriev I.V."/>
            <person name="Debuchy R."/>
            <person name="Gladieux P."/>
            <person name="Hiltunen Thoren M."/>
            <person name="Johannesson H."/>
        </authorList>
    </citation>
    <scope>NUCLEOTIDE SEQUENCE</scope>
    <source>
        <strain evidence="2">CBS 314.62</strain>
    </source>
</reference>
<sequence length="206" mass="22362">MTTGTPSTTAKAQQTADSSNQSAGNGPTLESVGVKNTTINEAAGIKLSSHQRVLVGSVLDLFAGNPTLKHLALWTPEATFADPITISQGYAKYAAQWYGLPAVFNPITIVSHTVVSAGNPIELDLRNRYTVKGIKSEQEIASRVRIFVDDASGRIDKVEDRWNDSLPDGPISQAFRKLNAVTVPMIVKVPKTEEEDRKMQAEREGR</sequence>
<dbReference type="AlphaFoldDB" id="A0AAE0XIM9"/>
<comment type="caution">
    <text evidence="2">The sequence shown here is derived from an EMBL/GenBank/DDBJ whole genome shotgun (WGS) entry which is preliminary data.</text>
</comment>
<organism evidence="2 3">
    <name type="scientific">Podospora appendiculata</name>
    <dbReference type="NCBI Taxonomy" id="314037"/>
    <lineage>
        <taxon>Eukaryota</taxon>
        <taxon>Fungi</taxon>
        <taxon>Dikarya</taxon>
        <taxon>Ascomycota</taxon>
        <taxon>Pezizomycotina</taxon>
        <taxon>Sordariomycetes</taxon>
        <taxon>Sordariomycetidae</taxon>
        <taxon>Sordariales</taxon>
        <taxon>Podosporaceae</taxon>
        <taxon>Podospora</taxon>
    </lineage>
</organism>
<gene>
    <name evidence="2" type="ORF">B0T22DRAFT_373173</name>
</gene>
<accession>A0AAE0XIM9</accession>
<feature type="compositionally biased region" description="Polar residues" evidence="1">
    <location>
        <begin position="1"/>
        <end position="25"/>
    </location>
</feature>
<dbReference type="InterPro" id="IPR032710">
    <property type="entry name" value="NTF2-like_dom_sf"/>
</dbReference>
<dbReference type="SUPFAM" id="SSF54427">
    <property type="entry name" value="NTF2-like"/>
    <property type="match status" value="1"/>
</dbReference>